<keyword evidence="4" id="KW-0328">Glycosyltransferase</keyword>
<feature type="transmembrane region" description="Helical" evidence="10">
    <location>
        <begin position="144"/>
        <end position="167"/>
    </location>
</feature>
<evidence type="ECO:0000256" key="7">
    <source>
        <dbReference type="ARBA" id="ARBA00022824"/>
    </source>
</evidence>
<keyword evidence="8 10" id="KW-1133">Transmembrane helix</keyword>
<keyword evidence="5" id="KW-0808">Transferase</keyword>
<evidence type="ECO:0000256" key="10">
    <source>
        <dbReference type="SAM" id="Phobius"/>
    </source>
</evidence>
<proteinExistence type="predicted"/>
<accession>A0ABW3VHB5</accession>
<sequence length="390" mass="40272">MSATDTPVATPDPARRAALVAALAPAGVYLAIRVVGVLVLVWLSYAHGLDPVARLRAWDGDWMIAIAEHGYSGIPDTMLDGHGRHTPFTALAFFPGYPATIAVFAPLLGGNEVAAALVVSLLAGVACAYALTRLGELVPGGSRRVGLLLTALFAAAPMAVTLNMAYTEALFCALAAWSLVGLLERRWLLAGAACALAGLVRPTAEALVLAVVAVAAVALVGRRDGWRPLGAALLAASGIGGYLAYVAVRTGELGGWFTVQSTGWDGGVDGGVAVVRQLGETLAGRHGTVYDIAILVVLVGAVVLLALCVPARVPWPLVLYGAAVVATVWLSSGVMASKVRLLLPAFVLLLPMALGLARRRPATAWAVLAVATLASAWFGAYSLTIWKYAI</sequence>
<name>A0ABW3VHB5_9PSEU</name>
<dbReference type="EMBL" id="JBHTMB010000137">
    <property type="protein sequence ID" value="MFD1234672.1"/>
    <property type="molecule type" value="Genomic_DNA"/>
</dbReference>
<evidence type="ECO:0000256" key="9">
    <source>
        <dbReference type="ARBA" id="ARBA00023136"/>
    </source>
</evidence>
<keyword evidence="3" id="KW-0337">GPI-anchor biosynthesis</keyword>
<evidence type="ECO:0000256" key="8">
    <source>
        <dbReference type="ARBA" id="ARBA00022989"/>
    </source>
</evidence>
<comment type="caution">
    <text evidence="11">The sequence shown here is derived from an EMBL/GenBank/DDBJ whole genome shotgun (WGS) entry which is preliminary data.</text>
</comment>
<comment type="subcellular location">
    <subcellularLocation>
        <location evidence="1">Endoplasmic reticulum membrane</location>
        <topology evidence="1">Multi-pass membrane protein</topology>
    </subcellularLocation>
</comment>
<evidence type="ECO:0000256" key="5">
    <source>
        <dbReference type="ARBA" id="ARBA00022679"/>
    </source>
</evidence>
<organism evidence="11 12">
    <name type="scientific">Pseudonocardia benzenivorans</name>
    <dbReference type="NCBI Taxonomy" id="228005"/>
    <lineage>
        <taxon>Bacteria</taxon>
        <taxon>Bacillati</taxon>
        <taxon>Actinomycetota</taxon>
        <taxon>Actinomycetes</taxon>
        <taxon>Pseudonocardiales</taxon>
        <taxon>Pseudonocardiaceae</taxon>
        <taxon>Pseudonocardia</taxon>
    </lineage>
</organism>
<protein>
    <recommendedName>
        <fullName evidence="13">Dolichyl-phosphate-mannose-protein mannosyltransferase</fullName>
    </recommendedName>
</protein>
<evidence type="ECO:0008006" key="13">
    <source>
        <dbReference type="Google" id="ProtNLM"/>
    </source>
</evidence>
<feature type="transmembrane region" description="Helical" evidence="10">
    <location>
        <begin position="341"/>
        <end position="357"/>
    </location>
</feature>
<feature type="transmembrane region" description="Helical" evidence="10">
    <location>
        <begin position="20"/>
        <end position="46"/>
    </location>
</feature>
<comment type="pathway">
    <text evidence="2">Glycolipid biosynthesis; glycosylphosphatidylinositol-anchor biosynthesis.</text>
</comment>
<dbReference type="PANTHER" id="PTHR12468:SF2">
    <property type="entry name" value="GPI MANNOSYLTRANSFERASE 2"/>
    <property type="match status" value="1"/>
</dbReference>
<keyword evidence="9 10" id="KW-0472">Membrane</keyword>
<feature type="transmembrane region" description="Helical" evidence="10">
    <location>
        <begin position="364"/>
        <end position="386"/>
    </location>
</feature>
<evidence type="ECO:0000256" key="6">
    <source>
        <dbReference type="ARBA" id="ARBA00022692"/>
    </source>
</evidence>
<keyword evidence="12" id="KW-1185">Reference proteome</keyword>
<dbReference type="Proteomes" id="UP001597182">
    <property type="component" value="Unassembled WGS sequence"/>
</dbReference>
<evidence type="ECO:0000313" key="11">
    <source>
        <dbReference type="EMBL" id="MFD1234672.1"/>
    </source>
</evidence>
<evidence type="ECO:0000256" key="1">
    <source>
        <dbReference type="ARBA" id="ARBA00004477"/>
    </source>
</evidence>
<evidence type="ECO:0000256" key="4">
    <source>
        <dbReference type="ARBA" id="ARBA00022676"/>
    </source>
</evidence>
<feature type="transmembrane region" description="Helical" evidence="10">
    <location>
        <begin position="317"/>
        <end position="335"/>
    </location>
</feature>
<feature type="transmembrane region" description="Helical" evidence="10">
    <location>
        <begin position="292"/>
        <end position="310"/>
    </location>
</feature>
<evidence type="ECO:0000313" key="12">
    <source>
        <dbReference type="Proteomes" id="UP001597182"/>
    </source>
</evidence>
<reference evidence="12" key="1">
    <citation type="journal article" date="2019" name="Int. J. Syst. Evol. Microbiol.">
        <title>The Global Catalogue of Microorganisms (GCM) 10K type strain sequencing project: providing services to taxonomists for standard genome sequencing and annotation.</title>
        <authorList>
            <consortium name="The Broad Institute Genomics Platform"/>
            <consortium name="The Broad Institute Genome Sequencing Center for Infectious Disease"/>
            <person name="Wu L."/>
            <person name="Ma J."/>
        </authorList>
    </citation>
    <scope>NUCLEOTIDE SEQUENCE [LARGE SCALE GENOMIC DNA]</scope>
    <source>
        <strain evidence="12">CCUG 49018</strain>
    </source>
</reference>
<feature type="transmembrane region" description="Helical" evidence="10">
    <location>
        <begin position="187"/>
        <end position="220"/>
    </location>
</feature>
<dbReference type="InterPro" id="IPR007315">
    <property type="entry name" value="PIG-V/Gpi18"/>
</dbReference>
<evidence type="ECO:0000256" key="2">
    <source>
        <dbReference type="ARBA" id="ARBA00004687"/>
    </source>
</evidence>
<dbReference type="PANTHER" id="PTHR12468">
    <property type="entry name" value="GPI MANNOSYLTRANSFERASE 2"/>
    <property type="match status" value="1"/>
</dbReference>
<feature type="transmembrane region" description="Helical" evidence="10">
    <location>
        <begin position="88"/>
        <end position="107"/>
    </location>
</feature>
<keyword evidence="7" id="KW-0256">Endoplasmic reticulum</keyword>
<feature type="transmembrane region" description="Helical" evidence="10">
    <location>
        <begin position="229"/>
        <end position="248"/>
    </location>
</feature>
<gene>
    <name evidence="11" type="ORF">ACFQ34_15385</name>
</gene>
<feature type="transmembrane region" description="Helical" evidence="10">
    <location>
        <begin position="113"/>
        <end position="132"/>
    </location>
</feature>
<keyword evidence="6 10" id="KW-0812">Transmembrane</keyword>
<dbReference type="RefSeq" id="WP_346093998.1">
    <property type="nucleotide sequence ID" value="NZ_BAABKS010000085.1"/>
</dbReference>
<evidence type="ECO:0000256" key="3">
    <source>
        <dbReference type="ARBA" id="ARBA00022502"/>
    </source>
</evidence>